<dbReference type="Proteomes" id="UP000218377">
    <property type="component" value="Unassembled WGS sequence"/>
</dbReference>
<evidence type="ECO:0000313" key="3">
    <source>
        <dbReference type="Proteomes" id="UP000217720"/>
    </source>
</evidence>
<name>A0A2A3ZK70_BREAU</name>
<dbReference type="EMBL" id="NRGX01000001">
    <property type="protein sequence ID" value="PCC18576.1"/>
    <property type="molecule type" value="Genomic_DNA"/>
</dbReference>
<sequence length="140" mass="15520">MSHEATERWPGFSETEALEWSRVILHHSPGPLPASIKAQMSAAIRRGTPVAAPGWARTAGQARDCGFTPILYHSLFAVLHAIDPNSFRSHPHHRQVTHRNQVPGVPFEAELWQEWPRLVLKEGFSPGTAAELVLLFATST</sequence>
<evidence type="ECO:0000313" key="2">
    <source>
        <dbReference type="EMBL" id="PCC51936.1"/>
    </source>
</evidence>
<dbReference type="Proteomes" id="UP000217720">
    <property type="component" value="Unassembled WGS sequence"/>
</dbReference>
<evidence type="ECO:0000313" key="1">
    <source>
        <dbReference type="EMBL" id="PCC18576.1"/>
    </source>
</evidence>
<accession>A0A2A3ZK70</accession>
<organism evidence="2 3">
    <name type="scientific">Brevibacterium aurantiacum</name>
    <dbReference type="NCBI Taxonomy" id="273384"/>
    <lineage>
        <taxon>Bacteria</taxon>
        <taxon>Bacillati</taxon>
        <taxon>Actinomycetota</taxon>
        <taxon>Actinomycetes</taxon>
        <taxon>Micrococcales</taxon>
        <taxon>Brevibacteriaceae</taxon>
        <taxon>Brevibacterium</taxon>
    </lineage>
</organism>
<reference evidence="3 4" key="1">
    <citation type="journal article" date="2017" name="Elife">
        <title>Extensive horizontal gene transfer in cheese-associated bacteria.</title>
        <authorList>
            <person name="Bonham K.S."/>
            <person name="Wolfe B.E."/>
            <person name="Dutton R.J."/>
        </authorList>
    </citation>
    <scope>NUCLEOTIDE SEQUENCE [LARGE SCALE GENOMIC DNA]</scope>
    <source>
        <strain evidence="2 3">900_6</strain>
        <strain evidence="1 4">JB5</strain>
    </source>
</reference>
<dbReference type="RefSeq" id="WP_096158074.1">
    <property type="nucleotide sequence ID" value="NZ_FXZI01000008.1"/>
</dbReference>
<proteinExistence type="predicted"/>
<dbReference type="AlphaFoldDB" id="A0A2A3ZK70"/>
<evidence type="ECO:0000313" key="4">
    <source>
        <dbReference type="Proteomes" id="UP000218377"/>
    </source>
</evidence>
<gene>
    <name evidence="2" type="ORF">CIK62_00430</name>
    <name evidence="1" type="ORF">CIK79_09910</name>
</gene>
<dbReference type="EMBL" id="NRGO01000001">
    <property type="protein sequence ID" value="PCC51936.1"/>
    <property type="molecule type" value="Genomic_DNA"/>
</dbReference>
<protein>
    <submittedName>
        <fullName evidence="2">Uncharacterized protein</fullName>
    </submittedName>
</protein>
<comment type="caution">
    <text evidence="2">The sequence shown here is derived from an EMBL/GenBank/DDBJ whole genome shotgun (WGS) entry which is preliminary data.</text>
</comment>